<reference evidence="10" key="1">
    <citation type="submission" date="2019-01" db="EMBL/GenBank/DDBJ databases">
        <title>Gri0909 isolated from a small marine red alga.</title>
        <authorList>
            <person name="Kim J."/>
            <person name="Jeong S.E."/>
            <person name="Jeon C.O."/>
        </authorList>
    </citation>
    <scope>NUCLEOTIDE SEQUENCE [LARGE SCALE GENOMIC DNA]</scope>
    <source>
        <strain evidence="10">Gri0909</strain>
    </source>
</reference>
<evidence type="ECO:0000256" key="5">
    <source>
        <dbReference type="ARBA" id="ARBA00023152"/>
    </source>
</evidence>
<dbReference type="GO" id="GO:0048029">
    <property type="term" value="F:monosaccharide binding"/>
    <property type="evidence" value="ECO:0007669"/>
    <property type="project" value="TreeGrafter"/>
</dbReference>
<dbReference type="CDD" id="cd05016">
    <property type="entry name" value="SIS_PGI_2"/>
    <property type="match status" value="1"/>
</dbReference>
<dbReference type="GO" id="GO:0097367">
    <property type="term" value="F:carbohydrate derivative binding"/>
    <property type="evidence" value="ECO:0007669"/>
    <property type="project" value="InterPro"/>
</dbReference>
<keyword evidence="5 8" id="KW-0324">Glycolysis</keyword>
<comment type="similarity">
    <text evidence="2 8">Belongs to the GPI family.</text>
</comment>
<evidence type="ECO:0000313" key="10">
    <source>
        <dbReference type="Proteomes" id="UP000287447"/>
    </source>
</evidence>
<evidence type="ECO:0000256" key="6">
    <source>
        <dbReference type="ARBA" id="ARBA00023235"/>
    </source>
</evidence>
<keyword evidence="4 8" id="KW-0312">Gluconeogenesis</keyword>
<dbReference type="RefSeq" id="WP_127763383.1">
    <property type="nucleotide sequence ID" value="NZ_SADE01000001.1"/>
</dbReference>
<dbReference type="InterPro" id="IPR001672">
    <property type="entry name" value="G6P_Isomerase"/>
</dbReference>
<dbReference type="SUPFAM" id="SSF53697">
    <property type="entry name" value="SIS domain"/>
    <property type="match status" value="1"/>
</dbReference>
<name>A0A3S2Z8T5_9PROT</name>
<dbReference type="EC" id="5.3.1.9" evidence="3 8"/>
<dbReference type="PANTHER" id="PTHR11469:SF1">
    <property type="entry name" value="GLUCOSE-6-PHOSPHATE ISOMERASE"/>
    <property type="match status" value="1"/>
</dbReference>
<gene>
    <name evidence="9" type="ORF">EOI86_01515</name>
</gene>
<protein>
    <recommendedName>
        <fullName evidence="3 8">Glucose-6-phosphate isomerase</fullName>
        <ecNumber evidence="3 8">5.3.1.9</ecNumber>
    </recommendedName>
</protein>
<dbReference type="AlphaFoldDB" id="A0A3S2Z8T5"/>
<sequence>MPYKQDTEACMAGRIGPKGLTQEQLEGYAPGLVAGIEAVRQKKESGELPLLRLPERRDDLPEIEQVADRYRNFFEDVVVLGTGGSSLGGRALYTMADPDKRGLAPRLHIVTNVDPFGFNRVIRHLDRRKTGWIVISKSGGTAETLMQFLSVLPLLRATLGDSRVKDHVTIITEPGDNPLRKLAKEFDLPVLDHDPKVGGRYSVLSVVGLLPTLIAGLDAKAVREGAADILNRTLSAKDPLSADAALGAAVNVGLNKNSGIMAHVMLAYSDRLGSLARWYRQLWAESLGKEGEGTTPIYGTGPVDQHSQLQLWLDGPADKMFTVLSGPLEEDTENVGPGTVDPVDADLAKLTGMDYLAGRTLAELMDASRRGTSETLIEHGKPVRRIHFDAINEYALGGIMMHFMLETILSAHLLNVDPFDQPAVEHGKKLTRQYLYDLQN</sequence>
<dbReference type="GO" id="GO:0005829">
    <property type="term" value="C:cytosol"/>
    <property type="evidence" value="ECO:0007669"/>
    <property type="project" value="TreeGrafter"/>
</dbReference>
<dbReference type="Gene3D" id="3.40.50.10490">
    <property type="entry name" value="Glucose-6-phosphate isomerase like protein, domain 1"/>
    <property type="match status" value="2"/>
</dbReference>
<dbReference type="Proteomes" id="UP000287447">
    <property type="component" value="Unassembled WGS sequence"/>
</dbReference>
<keyword evidence="10" id="KW-1185">Reference proteome</keyword>
<evidence type="ECO:0000313" key="9">
    <source>
        <dbReference type="EMBL" id="RVU38010.1"/>
    </source>
</evidence>
<evidence type="ECO:0000256" key="3">
    <source>
        <dbReference type="ARBA" id="ARBA00011952"/>
    </source>
</evidence>
<dbReference type="GO" id="GO:0004347">
    <property type="term" value="F:glucose-6-phosphate isomerase activity"/>
    <property type="evidence" value="ECO:0007669"/>
    <property type="project" value="UniProtKB-EC"/>
</dbReference>
<evidence type="ECO:0000256" key="8">
    <source>
        <dbReference type="RuleBase" id="RU000612"/>
    </source>
</evidence>
<comment type="caution">
    <text evidence="9">The sequence shown here is derived from an EMBL/GenBank/DDBJ whole genome shotgun (WGS) entry which is preliminary data.</text>
</comment>
<accession>A0A3S2Z8T5</accession>
<evidence type="ECO:0000256" key="1">
    <source>
        <dbReference type="ARBA" id="ARBA00004926"/>
    </source>
</evidence>
<evidence type="ECO:0000256" key="7">
    <source>
        <dbReference type="ARBA" id="ARBA00029321"/>
    </source>
</evidence>
<dbReference type="InterPro" id="IPR018189">
    <property type="entry name" value="Phosphoglucose_isomerase_CS"/>
</dbReference>
<comment type="pathway">
    <text evidence="1 8">Carbohydrate degradation; glycolysis; D-glyceraldehyde 3-phosphate and glycerone phosphate from D-glucose: step 2/4.</text>
</comment>
<dbReference type="CDD" id="cd05015">
    <property type="entry name" value="SIS_PGI_1"/>
    <property type="match status" value="1"/>
</dbReference>
<keyword evidence="6 8" id="KW-0413">Isomerase</keyword>
<dbReference type="PANTHER" id="PTHR11469">
    <property type="entry name" value="GLUCOSE-6-PHOSPHATE ISOMERASE"/>
    <property type="match status" value="1"/>
</dbReference>
<dbReference type="PROSITE" id="PS00174">
    <property type="entry name" value="P_GLUCOSE_ISOMERASE_2"/>
    <property type="match status" value="1"/>
</dbReference>
<comment type="catalytic activity">
    <reaction evidence="7 8">
        <text>alpha-D-glucose 6-phosphate = beta-D-fructose 6-phosphate</text>
        <dbReference type="Rhea" id="RHEA:11816"/>
        <dbReference type="ChEBI" id="CHEBI:57634"/>
        <dbReference type="ChEBI" id="CHEBI:58225"/>
        <dbReference type="EC" id="5.3.1.9"/>
    </reaction>
</comment>
<dbReference type="PRINTS" id="PR00662">
    <property type="entry name" value="G6PISOMERASE"/>
</dbReference>
<dbReference type="InterPro" id="IPR035482">
    <property type="entry name" value="SIS_PGI_2"/>
</dbReference>
<dbReference type="UniPathway" id="UPA00109">
    <property type="reaction ID" value="UER00181"/>
</dbReference>
<organism evidence="9 10">
    <name type="scientific">Hwanghaeella grinnelliae</name>
    <dbReference type="NCBI Taxonomy" id="2500179"/>
    <lineage>
        <taxon>Bacteria</taxon>
        <taxon>Pseudomonadati</taxon>
        <taxon>Pseudomonadota</taxon>
        <taxon>Alphaproteobacteria</taxon>
        <taxon>Rhodospirillales</taxon>
        <taxon>Rhodospirillaceae</taxon>
        <taxon>Hwanghaeella</taxon>
    </lineage>
</organism>
<dbReference type="InterPro" id="IPR046348">
    <property type="entry name" value="SIS_dom_sf"/>
</dbReference>
<dbReference type="GO" id="GO:0006094">
    <property type="term" value="P:gluconeogenesis"/>
    <property type="evidence" value="ECO:0007669"/>
    <property type="project" value="UniProtKB-KW"/>
</dbReference>
<dbReference type="GO" id="GO:0006096">
    <property type="term" value="P:glycolytic process"/>
    <property type="evidence" value="ECO:0007669"/>
    <property type="project" value="UniProtKB-UniPathway"/>
</dbReference>
<evidence type="ECO:0000256" key="2">
    <source>
        <dbReference type="ARBA" id="ARBA00006604"/>
    </source>
</evidence>
<proteinExistence type="inferred from homology"/>
<dbReference type="GO" id="GO:0051156">
    <property type="term" value="P:glucose 6-phosphate metabolic process"/>
    <property type="evidence" value="ECO:0007669"/>
    <property type="project" value="TreeGrafter"/>
</dbReference>
<dbReference type="Pfam" id="PF00342">
    <property type="entry name" value="PGI"/>
    <property type="match status" value="1"/>
</dbReference>
<evidence type="ECO:0000256" key="4">
    <source>
        <dbReference type="ARBA" id="ARBA00022432"/>
    </source>
</evidence>
<dbReference type="EMBL" id="SADE01000001">
    <property type="protein sequence ID" value="RVU38010.1"/>
    <property type="molecule type" value="Genomic_DNA"/>
</dbReference>
<dbReference type="InterPro" id="IPR035476">
    <property type="entry name" value="SIS_PGI_1"/>
</dbReference>
<dbReference type="PROSITE" id="PS51463">
    <property type="entry name" value="P_GLUCOSE_ISOMERASE_3"/>
    <property type="match status" value="1"/>
</dbReference>
<dbReference type="OrthoDB" id="140919at2"/>